<dbReference type="AlphaFoldDB" id="A0A1Y2D563"/>
<protein>
    <submittedName>
        <fullName evidence="1">Uncharacterized protein</fullName>
    </submittedName>
</protein>
<accession>A0A1Y2D563</accession>
<organism evidence="1 2">
    <name type="scientific">Neocallimastix californiae</name>
    <dbReference type="NCBI Taxonomy" id="1754190"/>
    <lineage>
        <taxon>Eukaryota</taxon>
        <taxon>Fungi</taxon>
        <taxon>Fungi incertae sedis</taxon>
        <taxon>Chytridiomycota</taxon>
        <taxon>Chytridiomycota incertae sedis</taxon>
        <taxon>Neocallimastigomycetes</taxon>
        <taxon>Neocallimastigales</taxon>
        <taxon>Neocallimastigaceae</taxon>
        <taxon>Neocallimastix</taxon>
    </lineage>
</organism>
<keyword evidence="2" id="KW-1185">Reference proteome</keyword>
<comment type="caution">
    <text evidence="1">The sequence shown here is derived from an EMBL/GenBank/DDBJ whole genome shotgun (WGS) entry which is preliminary data.</text>
</comment>
<gene>
    <name evidence="1" type="ORF">LY90DRAFT_507570</name>
</gene>
<name>A0A1Y2D563_9FUNG</name>
<evidence type="ECO:0000313" key="1">
    <source>
        <dbReference type="EMBL" id="ORY54390.1"/>
    </source>
</evidence>
<proteinExistence type="predicted"/>
<sequence>MEILEYESQHNHLEKEYETSKSIVKHKIKETIRKSPFSLDIRPKSIFDEISQDIRLICPEFNSIRTQTIRSQNKQLPPDITTFEEIPEESEYYKTENGDNFMLLKNPNLIIFQSLFQAKLFTQYNKNIFAHGTFYIAPKFNYQVLIT</sequence>
<dbReference type="EMBL" id="MCOG01000085">
    <property type="protein sequence ID" value="ORY54390.1"/>
    <property type="molecule type" value="Genomic_DNA"/>
</dbReference>
<dbReference type="Proteomes" id="UP000193920">
    <property type="component" value="Unassembled WGS sequence"/>
</dbReference>
<evidence type="ECO:0000313" key="2">
    <source>
        <dbReference type="Proteomes" id="UP000193920"/>
    </source>
</evidence>
<reference evidence="1 2" key="1">
    <citation type="submission" date="2016-08" db="EMBL/GenBank/DDBJ databases">
        <title>A Parts List for Fungal Cellulosomes Revealed by Comparative Genomics.</title>
        <authorList>
            <consortium name="DOE Joint Genome Institute"/>
            <person name="Haitjema C.H."/>
            <person name="Gilmore S.P."/>
            <person name="Henske J.K."/>
            <person name="Solomon K.V."/>
            <person name="De Groot R."/>
            <person name="Kuo A."/>
            <person name="Mondo S.J."/>
            <person name="Salamov A.A."/>
            <person name="Labutti K."/>
            <person name="Zhao Z."/>
            <person name="Chiniquy J."/>
            <person name="Barry K."/>
            <person name="Brewer H.M."/>
            <person name="Purvine S.O."/>
            <person name="Wright A.T."/>
            <person name="Boxma B."/>
            <person name="Van Alen T."/>
            <person name="Hackstein J.H."/>
            <person name="Baker S.E."/>
            <person name="Grigoriev I.V."/>
            <person name="O'Malley M.A."/>
        </authorList>
    </citation>
    <scope>NUCLEOTIDE SEQUENCE [LARGE SCALE GENOMIC DNA]</scope>
    <source>
        <strain evidence="1 2">G1</strain>
    </source>
</reference>